<accession>A0A9I9EKE4</accession>
<organism evidence="1">
    <name type="scientific">Cucumis melo</name>
    <name type="common">Muskmelon</name>
    <dbReference type="NCBI Taxonomy" id="3656"/>
    <lineage>
        <taxon>Eukaryota</taxon>
        <taxon>Viridiplantae</taxon>
        <taxon>Streptophyta</taxon>
        <taxon>Embryophyta</taxon>
        <taxon>Tracheophyta</taxon>
        <taxon>Spermatophyta</taxon>
        <taxon>Magnoliopsida</taxon>
        <taxon>eudicotyledons</taxon>
        <taxon>Gunneridae</taxon>
        <taxon>Pentapetalae</taxon>
        <taxon>rosids</taxon>
        <taxon>fabids</taxon>
        <taxon>Cucurbitales</taxon>
        <taxon>Cucurbitaceae</taxon>
        <taxon>Benincaseae</taxon>
        <taxon>Cucumis</taxon>
    </lineage>
</organism>
<protein>
    <submittedName>
        <fullName evidence="1">Uncharacterized protein</fullName>
    </submittedName>
</protein>
<evidence type="ECO:0000313" key="1">
    <source>
        <dbReference type="EnsemblPlants" id="MELO3C035071.2.1"/>
    </source>
</evidence>
<reference evidence="1" key="1">
    <citation type="submission" date="2023-03" db="UniProtKB">
        <authorList>
            <consortium name="EnsemblPlants"/>
        </authorList>
    </citation>
    <scope>IDENTIFICATION</scope>
</reference>
<proteinExistence type="predicted"/>
<dbReference type="Gramene" id="MELO3C035071.2.1">
    <property type="protein sequence ID" value="MELO3C035071.2.1"/>
    <property type="gene ID" value="MELO3C035071.2"/>
</dbReference>
<dbReference type="EnsemblPlants" id="MELO3C035071.2.1">
    <property type="protein sequence ID" value="MELO3C035071.2.1"/>
    <property type="gene ID" value="MELO3C035071.2"/>
</dbReference>
<sequence>MEHHTAKSTETFMPQSLQHTAKARYTSSCTRPLKVTLVSTPETHLSLPHNMWILRPVLILPASSAGTWCFTTTTSMAILYIPYKTFQHEQTQNTTPTTYWSLIRNFQQTLAVYQAPGARSLPEKWETF</sequence>
<dbReference type="AlphaFoldDB" id="A0A9I9EKE4"/>
<name>A0A9I9EKE4_CUCME</name>